<organism evidence="10 11">
    <name type="scientific">Brevibacillus fulvus</name>
    <dbReference type="NCBI Taxonomy" id="1125967"/>
    <lineage>
        <taxon>Bacteria</taxon>
        <taxon>Bacillati</taxon>
        <taxon>Bacillota</taxon>
        <taxon>Bacilli</taxon>
        <taxon>Bacillales</taxon>
        <taxon>Paenibacillaceae</taxon>
        <taxon>Brevibacillus</taxon>
    </lineage>
</organism>
<evidence type="ECO:0000256" key="6">
    <source>
        <dbReference type="ARBA" id="ARBA00022840"/>
    </source>
</evidence>
<keyword evidence="7" id="KW-1278">Translocase</keyword>
<dbReference type="PANTHER" id="PTHR43553">
    <property type="entry name" value="HEAVY METAL TRANSPORTER"/>
    <property type="match status" value="1"/>
</dbReference>
<dbReference type="CDD" id="cd03225">
    <property type="entry name" value="ABC_cobalt_CbiO_domain1"/>
    <property type="match status" value="1"/>
</dbReference>
<dbReference type="EC" id="3.6.3.-" evidence="10"/>
<dbReference type="GO" id="GO:0015087">
    <property type="term" value="F:cobalt ion transmembrane transporter activity"/>
    <property type="evidence" value="ECO:0007669"/>
    <property type="project" value="UniProtKB-ARBA"/>
</dbReference>
<dbReference type="GO" id="GO:0043190">
    <property type="term" value="C:ATP-binding cassette (ABC) transporter complex"/>
    <property type="evidence" value="ECO:0007669"/>
    <property type="project" value="TreeGrafter"/>
</dbReference>
<name>A0A938Y664_9BACL</name>
<dbReference type="GO" id="GO:0016887">
    <property type="term" value="F:ATP hydrolysis activity"/>
    <property type="evidence" value="ECO:0007669"/>
    <property type="project" value="InterPro"/>
</dbReference>
<dbReference type="PROSITE" id="PS50893">
    <property type="entry name" value="ABC_TRANSPORTER_2"/>
    <property type="match status" value="1"/>
</dbReference>
<dbReference type="GO" id="GO:0042626">
    <property type="term" value="F:ATPase-coupled transmembrane transporter activity"/>
    <property type="evidence" value="ECO:0007669"/>
    <property type="project" value="TreeGrafter"/>
</dbReference>
<dbReference type="InterPro" id="IPR003439">
    <property type="entry name" value="ABC_transporter-like_ATP-bd"/>
</dbReference>
<evidence type="ECO:0000313" key="11">
    <source>
        <dbReference type="Proteomes" id="UP000717624"/>
    </source>
</evidence>
<gene>
    <name evidence="10" type="ORF">JOD01_003622</name>
</gene>
<keyword evidence="3" id="KW-0813">Transport</keyword>
<dbReference type="SUPFAM" id="SSF52540">
    <property type="entry name" value="P-loop containing nucleoside triphosphate hydrolases"/>
    <property type="match status" value="1"/>
</dbReference>
<dbReference type="Gene3D" id="3.40.50.300">
    <property type="entry name" value="P-loop containing nucleotide triphosphate hydrolases"/>
    <property type="match status" value="1"/>
</dbReference>
<dbReference type="InterPro" id="IPR003593">
    <property type="entry name" value="AAA+_ATPase"/>
</dbReference>
<dbReference type="InterPro" id="IPR050095">
    <property type="entry name" value="ECF_ABC_transporter_ATP-bd"/>
</dbReference>
<evidence type="ECO:0000256" key="8">
    <source>
        <dbReference type="ARBA" id="ARBA00023136"/>
    </source>
</evidence>
<comment type="subcellular location">
    <subcellularLocation>
        <location evidence="1">Cell membrane</location>
        <topology evidence="1">Peripheral membrane protein</topology>
    </subcellularLocation>
</comment>
<dbReference type="PANTHER" id="PTHR43553:SF24">
    <property type="entry name" value="ENERGY-COUPLING FACTOR TRANSPORTER ATP-BINDING PROTEIN ECFA1"/>
    <property type="match status" value="1"/>
</dbReference>
<dbReference type="InterPro" id="IPR027417">
    <property type="entry name" value="P-loop_NTPase"/>
</dbReference>
<keyword evidence="6 10" id="KW-0067">ATP-binding</keyword>
<dbReference type="Proteomes" id="UP000717624">
    <property type="component" value="Unassembled WGS sequence"/>
</dbReference>
<evidence type="ECO:0000313" key="10">
    <source>
        <dbReference type="EMBL" id="MBM7591970.1"/>
    </source>
</evidence>
<keyword evidence="11" id="KW-1185">Reference proteome</keyword>
<protein>
    <submittedName>
        <fullName evidence="10">Energy-coupling factor transport system ATP-binding protein</fullName>
        <ecNumber evidence="10">3.6.3.-</ecNumber>
    </submittedName>
</protein>
<dbReference type="FunFam" id="3.40.50.300:FF:000224">
    <property type="entry name" value="Energy-coupling factor transporter ATP-binding protein EcfA"/>
    <property type="match status" value="1"/>
</dbReference>
<evidence type="ECO:0000259" key="9">
    <source>
        <dbReference type="PROSITE" id="PS50893"/>
    </source>
</evidence>
<accession>A0A938Y664</accession>
<proteinExistence type="inferred from homology"/>
<evidence type="ECO:0000256" key="3">
    <source>
        <dbReference type="ARBA" id="ARBA00022448"/>
    </source>
</evidence>
<evidence type="ECO:0000256" key="2">
    <source>
        <dbReference type="ARBA" id="ARBA00005417"/>
    </source>
</evidence>
<comment type="similarity">
    <text evidence="2">Belongs to the ABC transporter superfamily.</text>
</comment>
<feature type="domain" description="ABC transporter" evidence="9">
    <location>
        <begin position="9"/>
        <end position="247"/>
    </location>
</feature>
<dbReference type="NCBIfam" id="TIGR04520">
    <property type="entry name" value="ECF_ATPase_1"/>
    <property type="match status" value="1"/>
</dbReference>
<dbReference type="InterPro" id="IPR015856">
    <property type="entry name" value="ABC_transpr_CbiO/EcfA_su"/>
</dbReference>
<keyword evidence="5" id="KW-0547">Nucleotide-binding</keyword>
<evidence type="ECO:0000256" key="1">
    <source>
        <dbReference type="ARBA" id="ARBA00004202"/>
    </source>
</evidence>
<sequence>MNMESAPLIQFENVSFYYTDEFGEKLPVLQNLNLTIAEGEFVTIIGHNGSGKSTLAKLMNALLLPAEGEVRVGPWKTGATQEVWKIRQMVGLVFQNPDNQIVGSTVEDDVAFGLENIGVPPAEMRERIDAALKAVGMAAYAQRQPHKLSGGQKQRTAIAGIIAMRPRVLILDEATAMLDPQGRKEIMELVRRLNREAGITVINISHFPEEAVDADRVVVMRQGKIFMQGTPRNVFADVTRLQETGLDVPLAVRIQHYLSANGVPIPPLLHQKELVEELCRLFLNR</sequence>
<reference evidence="10" key="1">
    <citation type="submission" date="2021-01" db="EMBL/GenBank/DDBJ databases">
        <title>Genomic Encyclopedia of Type Strains, Phase IV (KMG-IV): sequencing the most valuable type-strain genomes for metagenomic binning, comparative biology and taxonomic classification.</title>
        <authorList>
            <person name="Goeker M."/>
        </authorList>
    </citation>
    <scope>NUCLEOTIDE SEQUENCE</scope>
    <source>
        <strain evidence="10">DSM 25523</strain>
    </source>
</reference>
<keyword evidence="10" id="KW-0378">Hydrolase</keyword>
<dbReference type="NCBIfam" id="NF010167">
    <property type="entry name" value="PRK13648.1"/>
    <property type="match status" value="1"/>
</dbReference>
<dbReference type="Pfam" id="PF00005">
    <property type="entry name" value="ABC_tran"/>
    <property type="match status" value="1"/>
</dbReference>
<comment type="caution">
    <text evidence="10">The sequence shown here is derived from an EMBL/GenBank/DDBJ whole genome shotgun (WGS) entry which is preliminary data.</text>
</comment>
<evidence type="ECO:0000256" key="5">
    <source>
        <dbReference type="ARBA" id="ARBA00022741"/>
    </source>
</evidence>
<evidence type="ECO:0000256" key="7">
    <source>
        <dbReference type="ARBA" id="ARBA00022967"/>
    </source>
</evidence>
<dbReference type="InterPro" id="IPR030947">
    <property type="entry name" value="EcfA_1"/>
</dbReference>
<dbReference type="EMBL" id="JAFBEB010000017">
    <property type="protein sequence ID" value="MBM7591970.1"/>
    <property type="molecule type" value="Genomic_DNA"/>
</dbReference>
<dbReference type="SMART" id="SM00382">
    <property type="entry name" value="AAA"/>
    <property type="match status" value="1"/>
</dbReference>
<evidence type="ECO:0000256" key="4">
    <source>
        <dbReference type="ARBA" id="ARBA00022475"/>
    </source>
</evidence>
<dbReference type="GO" id="GO:0005524">
    <property type="term" value="F:ATP binding"/>
    <property type="evidence" value="ECO:0007669"/>
    <property type="project" value="UniProtKB-KW"/>
</dbReference>
<keyword evidence="4" id="KW-1003">Cell membrane</keyword>
<dbReference type="AlphaFoldDB" id="A0A938Y664"/>
<keyword evidence="8" id="KW-0472">Membrane</keyword>